<name>A0A6B8RIK6_9BACL</name>
<dbReference type="PANTHER" id="PTHR43708:SF4">
    <property type="entry name" value="OXIDOREDUCTASE YCEM-RELATED"/>
    <property type="match status" value="1"/>
</dbReference>
<dbReference type="Pfam" id="PF01408">
    <property type="entry name" value="GFO_IDH_MocA"/>
    <property type="match status" value="1"/>
</dbReference>
<dbReference type="KEGG" id="ppsc:EHS13_10110"/>
<reference evidence="3" key="1">
    <citation type="submission" date="2018-11" db="EMBL/GenBank/DDBJ databases">
        <title>Complete genome sequence of Paenibacillus sp. ML311-T8.</title>
        <authorList>
            <person name="Nam Y.-D."/>
            <person name="Kang J."/>
            <person name="Chung W.-H."/>
            <person name="Park Y.S."/>
        </authorList>
    </citation>
    <scope>NUCLEOTIDE SEQUENCE [LARGE SCALE GENOMIC DNA]</scope>
    <source>
        <strain evidence="3">ML311-T8</strain>
    </source>
</reference>
<dbReference type="SUPFAM" id="SSF51735">
    <property type="entry name" value="NAD(P)-binding Rossmann-fold domains"/>
    <property type="match status" value="1"/>
</dbReference>
<dbReference type="Proteomes" id="UP000426246">
    <property type="component" value="Chromosome"/>
</dbReference>
<accession>A0A6B8RIK6</accession>
<feature type="domain" description="Gfo/Idh/MocA-like oxidoreductase N-terminal" evidence="1">
    <location>
        <begin position="4"/>
        <end position="125"/>
    </location>
</feature>
<organism evidence="2 3">
    <name type="scientific">Paenibacillus psychroresistens</name>
    <dbReference type="NCBI Taxonomy" id="1778678"/>
    <lineage>
        <taxon>Bacteria</taxon>
        <taxon>Bacillati</taxon>
        <taxon>Bacillota</taxon>
        <taxon>Bacilli</taxon>
        <taxon>Bacillales</taxon>
        <taxon>Paenibacillaceae</taxon>
        <taxon>Paenibacillus</taxon>
    </lineage>
</organism>
<evidence type="ECO:0000313" key="2">
    <source>
        <dbReference type="EMBL" id="QGQ95216.1"/>
    </source>
</evidence>
<dbReference type="RefSeq" id="WP_155700233.1">
    <property type="nucleotide sequence ID" value="NZ_CP034235.1"/>
</dbReference>
<evidence type="ECO:0000259" key="1">
    <source>
        <dbReference type="Pfam" id="PF01408"/>
    </source>
</evidence>
<dbReference type="InterPro" id="IPR036291">
    <property type="entry name" value="NAD(P)-bd_dom_sf"/>
</dbReference>
<dbReference type="EMBL" id="CP034235">
    <property type="protein sequence ID" value="QGQ95216.1"/>
    <property type="molecule type" value="Genomic_DNA"/>
</dbReference>
<dbReference type="Gene3D" id="3.40.50.720">
    <property type="entry name" value="NAD(P)-binding Rossmann-like Domain"/>
    <property type="match status" value="1"/>
</dbReference>
<dbReference type="InterPro" id="IPR051317">
    <property type="entry name" value="Gfo/Idh/MocA_oxidoreduct"/>
</dbReference>
<dbReference type="PANTHER" id="PTHR43708">
    <property type="entry name" value="CONSERVED EXPRESSED OXIDOREDUCTASE (EUROFUNG)"/>
    <property type="match status" value="1"/>
</dbReference>
<dbReference type="GO" id="GO:0000166">
    <property type="term" value="F:nucleotide binding"/>
    <property type="evidence" value="ECO:0007669"/>
    <property type="project" value="InterPro"/>
</dbReference>
<dbReference type="OrthoDB" id="9815825at2"/>
<keyword evidence="3" id="KW-1185">Reference proteome</keyword>
<gene>
    <name evidence="2" type="ORF">EHS13_10110</name>
</gene>
<dbReference type="InterPro" id="IPR000683">
    <property type="entry name" value="Gfo/Idh/MocA-like_OxRdtase_N"/>
</dbReference>
<sequence length="359" mass="40499">MKKLKVGVIGLGEVAQIIHLPILKSLSDRYEIAALCDISPSLLKTMGQHYNVSNLYTDAVELAQQDDLDAVFVLNSDEYHAECAIAAAKNKKHILIEKPMTLTESDADALIRARDESGVQVMVGYMRRYAPTFTKAVEDLKSLGDLQYARIRAIIGPNRLIIDQSSEVYRFDDLPKEAIEDRSRRAKMMVDEVLGNAPQQVKNSYRLLCGLNSHDLSAMRELIGMPKRVISASHWNNGYYITATFEFDGFNATFETGVDDQLRFDAHIELFGKSKQMKIQYGTPYIKSLPITLHITETVGEAFEESVVRANYKDAYVVELETFYDVATKGIAPKTTPEDFKEDLVLFKMICDALLKNYE</sequence>
<dbReference type="Gene3D" id="3.30.360.10">
    <property type="entry name" value="Dihydrodipicolinate Reductase, domain 2"/>
    <property type="match status" value="1"/>
</dbReference>
<protein>
    <submittedName>
        <fullName evidence="2">Gfo/Idh/MocA family oxidoreductase</fullName>
    </submittedName>
</protein>
<evidence type="ECO:0000313" key="3">
    <source>
        <dbReference type="Proteomes" id="UP000426246"/>
    </source>
</evidence>
<proteinExistence type="predicted"/>
<dbReference type="AlphaFoldDB" id="A0A6B8RIK6"/>